<keyword evidence="7" id="KW-0813">Transport</keyword>
<reference evidence="8" key="1">
    <citation type="submission" date="2018-11" db="EMBL/GenBank/DDBJ databases">
        <authorList>
            <consortium name="Pathogen Informatics"/>
        </authorList>
    </citation>
    <scope>NUCLEOTIDE SEQUENCE</scope>
</reference>
<evidence type="ECO:0000256" key="1">
    <source>
        <dbReference type="ARBA" id="ARBA00004141"/>
    </source>
</evidence>
<keyword evidence="3 6" id="KW-0812">Transmembrane</keyword>
<name>A0A3S5CKA5_9PLAT</name>
<comment type="similarity">
    <text evidence="2 7">Belongs to the mitochondrial carrier (TC 2.A.29) family.</text>
</comment>
<evidence type="ECO:0000256" key="5">
    <source>
        <dbReference type="ARBA" id="ARBA00023136"/>
    </source>
</evidence>
<keyword evidence="9" id="KW-1185">Reference proteome</keyword>
<organism evidence="8 9">
    <name type="scientific">Protopolystoma xenopodis</name>
    <dbReference type="NCBI Taxonomy" id="117903"/>
    <lineage>
        <taxon>Eukaryota</taxon>
        <taxon>Metazoa</taxon>
        <taxon>Spiralia</taxon>
        <taxon>Lophotrochozoa</taxon>
        <taxon>Platyhelminthes</taxon>
        <taxon>Monogenea</taxon>
        <taxon>Polyopisthocotylea</taxon>
        <taxon>Polystomatidea</taxon>
        <taxon>Polystomatidae</taxon>
        <taxon>Protopolystoma</taxon>
    </lineage>
</organism>
<dbReference type="Gene3D" id="1.50.40.10">
    <property type="entry name" value="Mitochondrial carrier domain"/>
    <property type="match status" value="1"/>
</dbReference>
<evidence type="ECO:0000313" key="9">
    <source>
        <dbReference type="Proteomes" id="UP000784294"/>
    </source>
</evidence>
<dbReference type="EMBL" id="CAAALY010093392">
    <property type="protein sequence ID" value="VEL28232.1"/>
    <property type="molecule type" value="Genomic_DNA"/>
</dbReference>
<dbReference type="InterPro" id="IPR023395">
    <property type="entry name" value="MCP_dom_sf"/>
</dbReference>
<accession>A0A3S5CKA5</accession>
<gene>
    <name evidence="8" type="ORF">PXEA_LOCUS21672</name>
</gene>
<sequence>MLREGGVFSLWRGNGLNVLKMAPETALKYASYEHYKVWLAGRSPLPGVGGSSLWLAEMLDGRPLLTKFLAGSLAGSTAQTFIYPMESADLL</sequence>
<dbReference type="InterPro" id="IPR018108">
    <property type="entry name" value="MCP_transmembrane"/>
</dbReference>
<evidence type="ECO:0000256" key="6">
    <source>
        <dbReference type="PROSITE-ProRule" id="PRU00282"/>
    </source>
</evidence>
<dbReference type="SUPFAM" id="SSF103506">
    <property type="entry name" value="Mitochondrial carrier"/>
    <property type="match status" value="1"/>
</dbReference>
<evidence type="ECO:0000256" key="4">
    <source>
        <dbReference type="ARBA" id="ARBA00022737"/>
    </source>
</evidence>
<evidence type="ECO:0000256" key="7">
    <source>
        <dbReference type="RuleBase" id="RU000488"/>
    </source>
</evidence>
<dbReference type="PROSITE" id="PS50920">
    <property type="entry name" value="SOLCAR"/>
    <property type="match status" value="1"/>
</dbReference>
<evidence type="ECO:0000256" key="3">
    <source>
        <dbReference type="ARBA" id="ARBA00022692"/>
    </source>
</evidence>
<dbReference type="AlphaFoldDB" id="A0A3S5CKA5"/>
<keyword evidence="5 6" id="KW-0472">Membrane</keyword>
<proteinExistence type="inferred from homology"/>
<evidence type="ECO:0000313" key="8">
    <source>
        <dbReference type="EMBL" id="VEL28232.1"/>
    </source>
</evidence>
<keyword evidence="4" id="KW-0677">Repeat</keyword>
<evidence type="ECO:0000256" key="2">
    <source>
        <dbReference type="ARBA" id="ARBA00006375"/>
    </source>
</evidence>
<dbReference type="GO" id="GO:0016020">
    <property type="term" value="C:membrane"/>
    <property type="evidence" value="ECO:0007669"/>
    <property type="project" value="UniProtKB-SubCell"/>
</dbReference>
<dbReference type="OrthoDB" id="270584at2759"/>
<feature type="repeat" description="Solcar" evidence="6">
    <location>
        <begin position="1"/>
        <end position="38"/>
    </location>
</feature>
<comment type="subcellular location">
    <subcellularLocation>
        <location evidence="1">Membrane</location>
        <topology evidence="1">Multi-pass membrane protein</topology>
    </subcellularLocation>
</comment>
<dbReference type="Proteomes" id="UP000784294">
    <property type="component" value="Unassembled WGS sequence"/>
</dbReference>
<dbReference type="Pfam" id="PF00153">
    <property type="entry name" value="Mito_carr"/>
    <property type="match status" value="1"/>
</dbReference>
<evidence type="ECO:0008006" key="10">
    <source>
        <dbReference type="Google" id="ProtNLM"/>
    </source>
</evidence>
<dbReference type="PANTHER" id="PTHR24089">
    <property type="entry name" value="SOLUTE CARRIER FAMILY 25"/>
    <property type="match status" value="1"/>
</dbReference>
<protein>
    <recommendedName>
        <fullName evidence="10">ADP,ATP carrier protein</fullName>
    </recommendedName>
</protein>
<comment type="caution">
    <text evidence="8">The sequence shown here is derived from an EMBL/GenBank/DDBJ whole genome shotgun (WGS) entry which is preliminary data.</text>
</comment>